<sequence length="394" mass="40597">MTSPPILTAFQVHRSFYKRQKQTKKVPGSTHQLQSPDIDTHHQHNIPSSIYLICLFLATPLLRPASNYYTPTSQSISRSSSAANAMPPIPIYSQSPINADTADGVTPKTAAGPGSDQPLKNPPATTTSASSARYAPPPPQPGAAPSLPEPTGVVHAATATTKTPKYSPPPPPQPGAVPVPPRTSNPPVMYNSSPQPQQTTPPVLPPPPKAGETLGNATNTATATATSAQAPAITAMPPQMAMPPLTSAPYPGASRGTATAAATTAPIAVPTPTTALPTAATTQETYPAIPEPTGAFMSQEMAAHNRALDHPPGYVQNAYATDMNSSQREAALTASSGSGPSNTNILGGSIGARPSGSIGEETESLWDAAKKLAASVGEGLKAGESEVWRRINKE</sequence>
<dbReference type="STRING" id="1262450.S3BX78"/>
<organism evidence="2 3">
    <name type="scientific">Ophiostoma piceae (strain UAMH 11346)</name>
    <name type="common">Sap stain fungus</name>
    <dbReference type="NCBI Taxonomy" id="1262450"/>
    <lineage>
        <taxon>Eukaryota</taxon>
        <taxon>Fungi</taxon>
        <taxon>Dikarya</taxon>
        <taxon>Ascomycota</taxon>
        <taxon>Pezizomycotina</taxon>
        <taxon>Sordariomycetes</taxon>
        <taxon>Sordariomycetidae</taxon>
        <taxon>Ophiostomatales</taxon>
        <taxon>Ophiostomataceae</taxon>
        <taxon>Ophiostoma</taxon>
    </lineage>
</organism>
<dbReference type="EMBL" id="KE148155">
    <property type="protein sequence ID" value="EPE05859.1"/>
    <property type="molecule type" value="Genomic_DNA"/>
</dbReference>
<feature type="compositionally biased region" description="Low complexity" evidence="1">
    <location>
        <begin position="217"/>
        <end position="235"/>
    </location>
</feature>
<dbReference type="HOGENOM" id="CLU_058869_0_0_1"/>
<dbReference type="VEuPathDB" id="FungiDB:F503_08390"/>
<evidence type="ECO:0000313" key="3">
    <source>
        <dbReference type="Proteomes" id="UP000016923"/>
    </source>
</evidence>
<dbReference type="eggNOG" id="ENOG502QQEE">
    <property type="taxonomic scope" value="Eukaryota"/>
</dbReference>
<feature type="compositionally biased region" description="Pro residues" evidence="1">
    <location>
        <begin position="166"/>
        <end position="184"/>
    </location>
</feature>
<feature type="compositionally biased region" description="Low complexity" evidence="1">
    <location>
        <begin position="122"/>
        <end position="134"/>
    </location>
</feature>
<dbReference type="OMA" id="YGCERRS"/>
<feature type="compositionally biased region" description="Low complexity" evidence="1">
    <location>
        <begin position="143"/>
        <end position="165"/>
    </location>
</feature>
<dbReference type="OrthoDB" id="5385910at2759"/>
<accession>S3BX78</accession>
<proteinExistence type="predicted"/>
<feature type="compositionally biased region" description="Polar residues" evidence="1">
    <location>
        <begin position="325"/>
        <end position="346"/>
    </location>
</feature>
<feature type="region of interest" description="Disordered" evidence="1">
    <location>
        <begin position="325"/>
        <end position="362"/>
    </location>
</feature>
<name>S3BX78_OPHP1</name>
<evidence type="ECO:0000256" key="1">
    <source>
        <dbReference type="SAM" id="MobiDB-lite"/>
    </source>
</evidence>
<evidence type="ECO:0000313" key="2">
    <source>
        <dbReference type="EMBL" id="EPE05859.1"/>
    </source>
</evidence>
<dbReference type="Proteomes" id="UP000016923">
    <property type="component" value="Unassembled WGS sequence"/>
</dbReference>
<feature type="region of interest" description="Disordered" evidence="1">
    <location>
        <begin position="68"/>
        <end position="257"/>
    </location>
</feature>
<keyword evidence="3" id="KW-1185">Reference proteome</keyword>
<dbReference type="AlphaFoldDB" id="S3BX78"/>
<gene>
    <name evidence="2" type="ORF">F503_08390</name>
</gene>
<reference evidence="2 3" key="1">
    <citation type="journal article" date="2013" name="BMC Genomics">
        <title>The genome and transcriptome of the pine saprophyte Ophiostoma piceae, and a comparison with the bark beetle-associated pine pathogen Grosmannia clavigera.</title>
        <authorList>
            <person name="Haridas S."/>
            <person name="Wang Y."/>
            <person name="Lim L."/>
            <person name="Massoumi Alamouti S."/>
            <person name="Jackman S."/>
            <person name="Docking R."/>
            <person name="Robertson G."/>
            <person name="Birol I."/>
            <person name="Bohlmann J."/>
            <person name="Breuil C."/>
        </authorList>
    </citation>
    <scope>NUCLEOTIDE SEQUENCE [LARGE SCALE GENOMIC DNA]</scope>
    <source>
        <strain evidence="2 3">UAMH 11346</strain>
    </source>
</reference>
<protein>
    <submittedName>
        <fullName evidence="2">Uncharacterized protein</fullName>
    </submittedName>
</protein>
<feature type="region of interest" description="Disordered" evidence="1">
    <location>
        <begin position="19"/>
        <end position="41"/>
    </location>
</feature>